<name>A0ABM8V3G1_THEXY</name>
<protein>
    <submittedName>
        <fullName evidence="4">Two-component system sensor kinase</fullName>
    </submittedName>
</protein>
<keyword evidence="2" id="KW-0472">Membrane</keyword>
<dbReference type="GO" id="GO:0016301">
    <property type="term" value="F:kinase activity"/>
    <property type="evidence" value="ECO:0007669"/>
    <property type="project" value="UniProtKB-KW"/>
</dbReference>
<feature type="transmembrane region" description="Helical" evidence="2">
    <location>
        <begin position="175"/>
        <end position="193"/>
    </location>
</feature>
<feature type="transmembrane region" description="Helical" evidence="2">
    <location>
        <begin position="112"/>
        <end position="145"/>
    </location>
</feature>
<keyword evidence="2" id="KW-1133">Transmembrane helix</keyword>
<proteinExistence type="predicted"/>
<accession>A0ABM8V3G1</accession>
<dbReference type="EMBL" id="CAJRAY010000038">
    <property type="protein sequence ID" value="CAG5085104.1"/>
    <property type="molecule type" value="Genomic_DNA"/>
</dbReference>
<comment type="caution">
    <text evidence="4">The sequence shown here is derived from an EMBL/GenBank/DDBJ whole genome shotgun (WGS) entry which is preliminary data.</text>
</comment>
<evidence type="ECO:0000259" key="3">
    <source>
        <dbReference type="Pfam" id="PF13796"/>
    </source>
</evidence>
<keyword evidence="2" id="KW-0812">Transmembrane</keyword>
<feature type="transmembrane region" description="Helical" evidence="2">
    <location>
        <begin position="12"/>
        <end position="29"/>
    </location>
</feature>
<feature type="domain" description="Putative sensor" evidence="3">
    <location>
        <begin position="13"/>
        <end position="206"/>
    </location>
</feature>
<organism evidence="4 5">
    <name type="scientific">Thermobacillus xylanilyticus</name>
    <dbReference type="NCBI Taxonomy" id="76633"/>
    <lineage>
        <taxon>Bacteria</taxon>
        <taxon>Bacillati</taxon>
        <taxon>Bacillota</taxon>
        <taxon>Bacilli</taxon>
        <taxon>Bacillales</taxon>
        <taxon>Paenibacillaceae</taxon>
        <taxon>Thermobacillus</taxon>
    </lineage>
</organism>
<keyword evidence="4" id="KW-0418">Kinase</keyword>
<feature type="region of interest" description="Disordered" evidence="1">
    <location>
        <begin position="227"/>
        <end position="250"/>
    </location>
</feature>
<reference evidence="4 5" key="1">
    <citation type="submission" date="2021-04" db="EMBL/GenBank/DDBJ databases">
        <authorList>
            <person name="Rakotoarivonina H."/>
        </authorList>
    </citation>
    <scope>NUCLEOTIDE SEQUENCE [LARGE SCALE GENOMIC DNA]</scope>
    <source>
        <strain evidence="4 5">XE</strain>
    </source>
</reference>
<keyword evidence="4" id="KW-0808">Transferase</keyword>
<gene>
    <name evidence="4" type="primary">txxe 796</name>
    <name evidence="4" type="ORF">TXXE_08555</name>
</gene>
<evidence type="ECO:0000256" key="1">
    <source>
        <dbReference type="SAM" id="MobiDB-lite"/>
    </source>
</evidence>
<dbReference type="RefSeq" id="WP_213484242.1">
    <property type="nucleotide sequence ID" value="NZ_CAJRAY010000038.1"/>
</dbReference>
<dbReference type="Proteomes" id="UP000681526">
    <property type="component" value="Unassembled WGS sequence"/>
</dbReference>
<evidence type="ECO:0000313" key="5">
    <source>
        <dbReference type="Proteomes" id="UP000681526"/>
    </source>
</evidence>
<evidence type="ECO:0000256" key="2">
    <source>
        <dbReference type="SAM" id="Phobius"/>
    </source>
</evidence>
<evidence type="ECO:0000313" key="4">
    <source>
        <dbReference type="EMBL" id="CAG5085104.1"/>
    </source>
</evidence>
<feature type="transmembrane region" description="Helical" evidence="2">
    <location>
        <begin position="35"/>
        <end position="54"/>
    </location>
</feature>
<sequence length="265" mass="28330">MKQQTAREAWKLLLLSLPKGIGSFLFAVIGLSVGIAASAVIIGLPLLAFVLIVCRRMMESEYGLTSAWMSGKKPVDAPTADHGGPAREQRSLRSLLALLTDRRSYRGIVYCLLQLPAGVVCFTLAIVVPAAALAVMLAPAAWLIVERQFEYELFADGWLFAWIGRTFGLAPYEQSWIVGGFGFLLVLLVPAMIRMLGRFYAAWISGLAGSEPEAAAVHAPASPAVAGLSGTAPNGQADDAEPASSSLPIELERLETRLAADTMRS</sequence>
<keyword evidence="5" id="KW-1185">Reference proteome</keyword>
<dbReference type="InterPro" id="IPR025828">
    <property type="entry name" value="Put_sensor_dom"/>
</dbReference>
<dbReference type="Pfam" id="PF13796">
    <property type="entry name" value="Sensor"/>
    <property type="match status" value="1"/>
</dbReference>